<evidence type="ECO:0000313" key="1">
    <source>
        <dbReference type="EMBL" id="GGI10294.1"/>
    </source>
</evidence>
<reference evidence="2" key="1">
    <citation type="journal article" date="2019" name="Int. J. Syst. Evol. Microbiol.">
        <title>The Global Catalogue of Microorganisms (GCM) 10K type strain sequencing project: providing services to taxonomists for standard genome sequencing and annotation.</title>
        <authorList>
            <consortium name="The Broad Institute Genomics Platform"/>
            <consortium name="The Broad Institute Genome Sequencing Center for Infectious Disease"/>
            <person name="Wu L."/>
            <person name="Ma J."/>
        </authorList>
    </citation>
    <scope>NUCLEOTIDE SEQUENCE [LARGE SCALE GENOMIC DNA]</scope>
    <source>
        <strain evidence="2">CCM 8653</strain>
    </source>
</reference>
<name>A0ABQ2B8K7_9MICO</name>
<proteinExistence type="predicted"/>
<accession>A0ABQ2B8K7</accession>
<gene>
    <name evidence="1" type="ORF">GCM10007368_30520</name>
</gene>
<organism evidence="1 2">
    <name type="scientific">Isoptericola cucumis</name>
    <dbReference type="NCBI Taxonomy" id="1776856"/>
    <lineage>
        <taxon>Bacteria</taxon>
        <taxon>Bacillati</taxon>
        <taxon>Actinomycetota</taxon>
        <taxon>Actinomycetes</taxon>
        <taxon>Micrococcales</taxon>
        <taxon>Promicromonosporaceae</taxon>
        <taxon>Isoptericola</taxon>
    </lineage>
</organism>
<protein>
    <submittedName>
        <fullName evidence="1">Uncharacterized protein</fullName>
    </submittedName>
</protein>
<dbReference type="Proteomes" id="UP000632535">
    <property type="component" value="Unassembled WGS sequence"/>
</dbReference>
<sequence>MLRRWHLALHPLCLQCPSLLSTSGADAHGMPEIGAPDTAARQAQALIAQDLEPDRLRSGSVQRRFANLYLLCEIVAASSDTQWPKLPAWEHDLRTQLPQPRTDWSRRPPATPSDAAIVVLECARALADPQRQRQLQGEAVERLDGHHSDAARALVRRHNAGVPWAARPALPNVPSSRTQPVLASLIKTIQRLQRTSGIQARHLPAWPVEEADALVPTRDYRRELERRAVILHILLSGRWHDPGAEARARRDLGLLTRSRRHRALQDAGIDAMRAAHVARTAEHLIGQGLVDHHDLRQRFATPTGLLTSLRRKVPNLPPASDVVLAAWCRLHLTPGPANEVTLADVRVLDEALNPEQRLQLLDAVDEHLHAVDPPAVNVPSPAVPAQDRSA</sequence>
<keyword evidence="2" id="KW-1185">Reference proteome</keyword>
<comment type="caution">
    <text evidence="1">The sequence shown here is derived from an EMBL/GenBank/DDBJ whole genome shotgun (WGS) entry which is preliminary data.</text>
</comment>
<evidence type="ECO:0000313" key="2">
    <source>
        <dbReference type="Proteomes" id="UP000632535"/>
    </source>
</evidence>
<dbReference type="EMBL" id="BMDG01000011">
    <property type="protein sequence ID" value="GGI10294.1"/>
    <property type="molecule type" value="Genomic_DNA"/>
</dbReference>